<reference evidence="1 2" key="1">
    <citation type="submission" date="2014-12" db="EMBL/GenBank/DDBJ databases">
        <title>Genome assembly of Enhygromyxa salina DSM 15201.</title>
        <authorList>
            <person name="Sharma G."/>
            <person name="Subramanian S."/>
        </authorList>
    </citation>
    <scope>NUCLEOTIDE SEQUENCE [LARGE SCALE GENOMIC DNA]</scope>
    <source>
        <strain evidence="1 2">DSM 15201</strain>
    </source>
</reference>
<accession>A0A0C2CPH4</accession>
<protein>
    <recommendedName>
        <fullName evidence="3">Outer membrane efflux protein</fullName>
    </recommendedName>
</protein>
<evidence type="ECO:0008006" key="3">
    <source>
        <dbReference type="Google" id="ProtNLM"/>
    </source>
</evidence>
<dbReference type="AlphaFoldDB" id="A0A0C2CPH4"/>
<evidence type="ECO:0000313" key="1">
    <source>
        <dbReference type="EMBL" id="KIG11625.1"/>
    </source>
</evidence>
<dbReference type="EMBL" id="JMCC02000218">
    <property type="protein sequence ID" value="KIG11625.1"/>
    <property type="molecule type" value="Genomic_DNA"/>
</dbReference>
<dbReference type="SUPFAM" id="SSF56954">
    <property type="entry name" value="Outer membrane efflux proteins (OEP)"/>
    <property type="match status" value="1"/>
</dbReference>
<name>A0A0C2CPH4_9BACT</name>
<comment type="caution">
    <text evidence="1">The sequence shown here is derived from an EMBL/GenBank/DDBJ whole genome shotgun (WGS) entry which is preliminary data.</text>
</comment>
<proteinExistence type="predicted"/>
<evidence type="ECO:0000313" key="2">
    <source>
        <dbReference type="Proteomes" id="UP000031599"/>
    </source>
</evidence>
<organism evidence="1 2">
    <name type="scientific">Enhygromyxa salina</name>
    <dbReference type="NCBI Taxonomy" id="215803"/>
    <lineage>
        <taxon>Bacteria</taxon>
        <taxon>Pseudomonadati</taxon>
        <taxon>Myxococcota</taxon>
        <taxon>Polyangia</taxon>
        <taxon>Nannocystales</taxon>
        <taxon>Nannocystaceae</taxon>
        <taxon>Enhygromyxa</taxon>
    </lineage>
</organism>
<gene>
    <name evidence="1" type="ORF">DB30_03035</name>
</gene>
<sequence length="229" mass="24867">MWGGWAMTTLGSLAFGLMLGVLAPPPAASILEPDPQLEPPPEPQIEPPAPQLDMAQIDAAFARLPPQPSLRAVQDAALQRAGVGPHAGARWLRQARVAAALPTISVQYDHRLDQGWALDREVGEADALRNDAGNQSVIRAKATWELDRLIFSPDELRAARAALDLADFRERVLVQVTQLYYERQRLLVEREIAPPSDLQAAIAASVRLREVEGLLAGLTGLDFGPTPTQ</sequence>
<dbReference type="Proteomes" id="UP000031599">
    <property type="component" value="Unassembled WGS sequence"/>
</dbReference>